<dbReference type="SUPFAM" id="SSF52799">
    <property type="entry name" value="(Phosphotyrosine protein) phosphatases II"/>
    <property type="match status" value="1"/>
</dbReference>
<gene>
    <name evidence="1" type="ORF">G7Z17_g8635</name>
</gene>
<comment type="caution">
    <text evidence="1">The sequence shown here is derived from an EMBL/GenBank/DDBJ whole genome shotgun (WGS) entry which is preliminary data.</text>
</comment>
<sequence>MGSAIDLENVPNFRDVGKTVNDFLGVRRVREGVFYRAARPDDATLADRDQIKDELRIKTVIDLRTKTEHINKAKKREEQANTPSLVKLNAALAEPVYIPGIDYQEIKITGRPLELFWLGQLGWWDFLRFFCLFLCGYRMEAIRIIGTKVMLPRGLVGLGLDTIDNSPLEIRETLALYTNMAALPSVVHCTQGKDRTGLVCALVLMILDVPVPAIEYDYGLTDEALLEGREERIAETRQIGLTEEWVSTAKDMIVRIEQHLNDKYGGLDSYLDGIGFGAGDRAMVRETLLY</sequence>
<dbReference type="GO" id="GO:0004721">
    <property type="term" value="F:phosphoprotein phosphatase activity"/>
    <property type="evidence" value="ECO:0007669"/>
    <property type="project" value="InterPro"/>
</dbReference>
<dbReference type="Proteomes" id="UP000722485">
    <property type="component" value="Unassembled WGS sequence"/>
</dbReference>
<dbReference type="PANTHER" id="PTHR31126:SF10">
    <property type="entry name" value="PROTEIN PHOSPHATASE, PUTATIVE (AFU_ORTHOLOGUE AFUA_6G06650)-RELATED"/>
    <property type="match status" value="1"/>
</dbReference>
<evidence type="ECO:0000313" key="2">
    <source>
        <dbReference type="Proteomes" id="UP000722485"/>
    </source>
</evidence>
<dbReference type="PROSITE" id="PS00383">
    <property type="entry name" value="TYR_PHOSPHATASE_1"/>
    <property type="match status" value="1"/>
</dbReference>
<dbReference type="InterPro" id="IPR029021">
    <property type="entry name" value="Prot-tyrosine_phosphatase-like"/>
</dbReference>
<keyword evidence="2" id="KW-1185">Reference proteome</keyword>
<protein>
    <recommendedName>
        <fullName evidence="3">Tyrosine specific protein phosphatases domain-containing protein</fullName>
    </recommendedName>
</protein>
<dbReference type="InterPro" id="IPR016130">
    <property type="entry name" value="Tyr_Pase_AS"/>
</dbReference>
<reference evidence="1" key="1">
    <citation type="submission" date="2020-03" db="EMBL/GenBank/DDBJ databases">
        <title>Draft Genome Sequence of Cylindrodendrum hubeiense.</title>
        <authorList>
            <person name="Buettner E."/>
            <person name="Kellner H."/>
        </authorList>
    </citation>
    <scope>NUCLEOTIDE SEQUENCE</scope>
    <source>
        <strain evidence="1">IHI 201604</strain>
    </source>
</reference>
<evidence type="ECO:0000313" key="1">
    <source>
        <dbReference type="EMBL" id="KAF7546162.1"/>
    </source>
</evidence>
<accession>A0A9P5H629</accession>
<dbReference type="InterPro" id="IPR026893">
    <property type="entry name" value="Tyr/Ser_Pase_IphP-type"/>
</dbReference>
<dbReference type="PANTHER" id="PTHR31126">
    <property type="entry name" value="TYROSINE-PROTEIN PHOSPHATASE"/>
    <property type="match status" value="1"/>
</dbReference>
<organism evidence="1 2">
    <name type="scientific">Cylindrodendrum hubeiense</name>
    <dbReference type="NCBI Taxonomy" id="595255"/>
    <lineage>
        <taxon>Eukaryota</taxon>
        <taxon>Fungi</taxon>
        <taxon>Dikarya</taxon>
        <taxon>Ascomycota</taxon>
        <taxon>Pezizomycotina</taxon>
        <taxon>Sordariomycetes</taxon>
        <taxon>Hypocreomycetidae</taxon>
        <taxon>Hypocreales</taxon>
        <taxon>Nectriaceae</taxon>
        <taxon>Cylindrodendrum</taxon>
    </lineage>
</organism>
<dbReference type="EMBL" id="JAANBB010000223">
    <property type="protein sequence ID" value="KAF7546162.1"/>
    <property type="molecule type" value="Genomic_DNA"/>
</dbReference>
<name>A0A9P5H629_9HYPO</name>
<proteinExistence type="predicted"/>
<dbReference type="Gene3D" id="3.90.190.10">
    <property type="entry name" value="Protein tyrosine phosphatase superfamily"/>
    <property type="match status" value="1"/>
</dbReference>
<evidence type="ECO:0008006" key="3">
    <source>
        <dbReference type="Google" id="ProtNLM"/>
    </source>
</evidence>
<dbReference type="OrthoDB" id="9988524at2759"/>
<dbReference type="AlphaFoldDB" id="A0A9P5H629"/>
<dbReference type="Pfam" id="PF13350">
    <property type="entry name" value="Y_phosphatase3"/>
    <property type="match status" value="2"/>
</dbReference>